<sequence length="89" mass="9505">MGFGKAVVIVAGGTVAAGALLTGVSLAMERGQPTERTTVVKVEEPTVTLRDLRCPPTFEAGEPREFTQLCGLPMNRDIERLIVPPEKPS</sequence>
<dbReference type="RefSeq" id="WP_093266586.1">
    <property type="nucleotide sequence ID" value="NZ_FNOK01000014.1"/>
</dbReference>
<keyword evidence="1" id="KW-0472">Membrane</keyword>
<protein>
    <submittedName>
        <fullName evidence="2">Uncharacterized protein</fullName>
    </submittedName>
</protein>
<keyword evidence="1" id="KW-0812">Transmembrane</keyword>
<organism evidence="2 3">
    <name type="scientific">Saccharopolyspora shandongensis</name>
    <dbReference type="NCBI Taxonomy" id="418495"/>
    <lineage>
        <taxon>Bacteria</taxon>
        <taxon>Bacillati</taxon>
        <taxon>Actinomycetota</taxon>
        <taxon>Actinomycetes</taxon>
        <taxon>Pseudonocardiales</taxon>
        <taxon>Pseudonocardiaceae</taxon>
        <taxon>Saccharopolyspora</taxon>
    </lineage>
</organism>
<keyword evidence="3" id="KW-1185">Reference proteome</keyword>
<proteinExistence type="predicted"/>
<dbReference type="AlphaFoldDB" id="A0A1H3E8N5"/>
<feature type="transmembrane region" description="Helical" evidence="1">
    <location>
        <begin position="6"/>
        <end position="28"/>
    </location>
</feature>
<keyword evidence="1" id="KW-1133">Transmembrane helix</keyword>
<name>A0A1H3E8N5_9PSEU</name>
<reference evidence="3" key="1">
    <citation type="submission" date="2016-10" db="EMBL/GenBank/DDBJ databases">
        <authorList>
            <person name="Varghese N."/>
            <person name="Submissions S."/>
        </authorList>
    </citation>
    <scope>NUCLEOTIDE SEQUENCE [LARGE SCALE GENOMIC DNA]</scope>
    <source>
        <strain evidence="3">CGMCC 4.3530</strain>
    </source>
</reference>
<dbReference type="EMBL" id="FNOK01000014">
    <property type="protein sequence ID" value="SDX75041.1"/>
    <property type="molecule type" value="Genomic_DNA"/>
</dbReference>
<evidence type="ECO:0000313" key="2">
    <source>
        <dbReference type="EMBL" id="SDX75041.1"/>
    </source>
</evidence>
<evidence type="ECO:0000256" key="1">
    <source>
        <dbReference type="SAM" id="Phobius"/>
    </source>
</evidence>
<accession>A0A1H3E8N5</accession>
<gene>
    <name evidence="2" type="ORF">SAMN05216215_1014146</name>
</gene>
<dbReference type="Proteomes" id="UP000199529">
    <property type="component" value="Unassembled WGS sequence"/>
</dbReference>
<evidence type="ECO:0000313" key="3">
    <source>
        <dbReference type="Proteomes" id="UP000199529"/>
    </source>
</evidence>